<gene>
    <name evidence="1" type="ORF">UFOVP1290_501</name>
</gene>
<reference evidence="1" key="1">
    <citation type="submission" date="2020-05" db="EMBL/GenBank/DDBJ databases">
        <authorList>
            <person name="Chiriac C."/>
            <person name="Salcher M."/>
            <person name="Ghai R."/>
            <person name="Kavagutti S V."/>
        </authorList>
    </citation>
    <scope>NUCLEOTIDE SEQUENCE</scope>
</reference>
<evidence type="ECO:0000313" key="1">
    <source>
        <dbReference type="EMBL" id="CAB4196981.1"/>
    </source>
</evidence>
<proteinExistence type="predicted"/>
<accession>A0A6J5RTU3</accession>
<sequence>MARLLNTSEHIAKLEYDLAKLKFVSSKYPNYKLNLDKSKDEYIFSHKSVNSKFSNFNLNFFGASFTLNVFDELIFEYNGKKEKIIIDCIPKFCVVADINYGEINPVTNMWTKKLVINDLRFKSKNNELQKKMQNTCDLYTIKFIKANSGIKLDDNMPERIKKLIIFS</sequence>
<protein>
    <submittedName>
        <fullName evidence="1">Uncharacterized protein</fullName>
    </submittedName>
</protein>
<name>A0A6J5RTU3_9CAUD</name>
<dbReference type="EMBL" id="LR797252">
    <property type="protein sequence ID" value="CAB4196981.1"/>
    <property type="molecule type" value="Genomic_DNA"/>
</dbReference>
<organism evidence="1">
    <name type="scientific">uncultured Caudovirales phage</name>
    <dbReference type="NCBI Taxonomy" id="2100421"/>
    <lineage>
        <taxon>Viruses</taxon>
        <taxon>Duplodnaviria</taxon>
        <taxon>Heunggongvirae</taxon>
        <taxon>Uroviricota</taxon>
        <taxon>Caudoviricetes</taxon>
        <taxon>Peduoviridae</taxon>
        <taxon>Maltschvirus</taxon>
        <taxon>Maltschvirus maltsch</taxon>
    </lineage>
</organism>